<keyword evidence="3" id="KW-1185">Reference proteome</keyword>
<dbReference type="EMBL" id="JABXYR010000001">
    <property type="protein sequence ID" value="NWO23371.1"/>
    <property type="molecule type" value="Genomic_DNA"/>
</dbReference>
<gene>
    <name evidence="2" type="ORF">HW270_04655</name>
</gene>
<feature type="transmembrane region" description="Helical" evidence="1">
    <location>
        <begin position="40"/>
        <end position="60"/>
    </location>
</feature>
<accession>A0A7Y8VRP3</accession>
<dbReference type="NCBIfam" id="TIGR02206">
    <property type="entry name" value="intg_mem_TP0381"/>
    <property type="match status" value="1"/>
</dbReference>
<dbReference type="Proteomes" id="UP000526307">
    <property type="component" value="Unassembled WGS sequence"/>
</dbReference>
<name>A0A7Y8VRP3_9FIRM</name>
<feature type="transmembrane region" description="Helical" evidence="1">
    <location>
        <begin position="14"/>
        <end position="33"/>
    </location>
</feature>
<keyword evidence="1" id="KW-0812">Transmembrane</keyword>
<dbReference type="InterPro" id="IPR011737">
    <property type="entry name" value="CHP02206_TP0381"/>
</dbReference>
<keyword evidence="1" id="KW-0472">Membrane</keyword>
<feature type="transmembrane region" description="Helical" evidence="1">
    <location>
        <begin position="151"/>
        <end position="174"/>
    </location>
</feature>
<reference evidence="2 3" key="1">
    <citation type="submission" date="2020-06" db="EMBL/GenBank/DDBJ databases">
        <title>Mogibacterium timidum strain W9173 genomic sequence.</title>
        <authorList>
            <person name="Wade W.G."/>
            <person name="Johnston C.D."/>
            <person name="Chen T."/>
            <person name="Dewhirst F.E."/>
        </authorList>
    </citation>
    <scope>NUCLEOTIDE SEQUENCE [LARGE SCALE GENOMIC DNA]</scope>
    <source>
        <strain evidence="2 3">W9173</strain>
    </source>
</reference>
<dbReference type="RefSeq" id="WP_178978479.1">
    <property type="nucleotide sequence ID" value="NZ_JABXYR010000001.1"/>
</dbReference>
<dbReference type="AlphaFoldDB" id="A0A7Y8VRP3"/>
<evidence type="ECO:0000313" key="2">
    <source>
        <dbReference type="EMBL" id="NWO23371.1"/>
    </source>
</evidence>
<evidence type="ECO:0000313" key="3">
    <source>
        <dbReference type="Proteomes" id="UP000526307"/>
    </source>
</evidence>
<dbReference type="Pfam" id="PF14808">
    <property type="entry name" value="TMEM164"/>
    <property type="match status" value="1"/>
</dbReference>
<feature type="transmembrane region" description="Helical" evidence="1">
    <location>
        <begin position="97"/>
        <end position="113"/>
    </location>
</feature>
<sequence>MSHFFRYEMDGEPYLNMMLIYVIFAVSIAIAVKFRKNEKLLKAVLIISVALQAVMFAWYLGDKALLIKEGLPLYHCRLAALMSAAGYFFNKPKVARFFAWMGLVGAVIAFVFPDPSDFMWPHLTNLTFVSTHCFIAMGSIMVIARNDVKLCVIDACVMTVVMNAFLVIVNAMLGSNYGYLTELPPGIPLQLNKYMLFVLLTAVISGGEPLLDRAFAAIKMHD</sequence>
<feature type="transmembrane region" description="Helical" evidence="1">
    <location>
        <begin position="72"/>
        <end position="90"/>
    </location>
</feature>
<protein>
    <submittedName>
        <fullName evidence="2">TIGR02206 family membrane protein</fullName>
    </submittedName>
</protein>
<comment type="caution">
    <text evidence="2">The sequence shown here is derived from an EMBL/GenBank/DDBJ whole genome shotgun (WGS) entry which is preliminary data.</text>
</comment>
<keyword evidence="1" id="KW-1133">Transmembrane helix</keyword>
<feature type="transmembrane region" description="Helical" evidence="1">
    <location>
        <begin position="194"/>
        <end position="211"/>
    </location>
</feature>
<organism evidence="2 3">
    <name type="scientific">Mogibacterium timidum</name>
    <dbReference type="NCBI Taxonomy" id="35519"/>
    <lineage>
        <taxon>Bacteria</taxon>
        <taxon>Bacillati</taxon>
        <taxon>Bacillota</taxon>
        <taxon>Clostridia</taxon>
        <taxon>Peptostreptococcales</taxon>
        <taxon>Anaerovoracaceae</taxon>
        <taxon>Mogibacterium</taxon>
    </lineage>
</organism>
<feature type="transmembrane region" description="Helical" evidence="1">
    <location>
        <begin position="125"/>
        <end position="144"/>
    </location>
</feature>
<proteinExistence type="predicted"/>
<evidence type="ECO:0000256" key="1">
    <source>
        <dbReference type="SAM" id="Phobius"/>
    </source>
</evidence>